<evidence type="ECO:0000256" key="6">
    <source>
        <dbReference type="ARBA" id="ARBA00022833"/>
    </source>
</evidence>
<dbReference type="EMBL" id="CP048113">
    <property type="protein sequence ID" value="QHS59122.1"/>
    <property type="molecule type" value="Genomic_DNA"/>
</dbReference>
<dbReference type="AlphaFoldDB" id="A0A6B9Z9Y6"/>
<keyword evidence="13" id="KW-1185">Reference proteome</keyword>
<comment type="catalytic activity">
    <reaction evidence="9">
        <text>7,8-dihydroneopterin 3'-triphosphate + H2O = 6-carboxy-5,6,7,8-tetrahydropterin + triphosphate + acetaldehyde + 2 H(+)</text>
        <dbReference type="Rhea" id="RHEA:27966"/>
        <dbReference type="ChEBI" id="CHEBI:15343"/>
        <dbReference type="ChEBI" id="CHEBI:15377"/>
        <dbReference type="ChEBI" id="CHEBI:15378"/>
        <dbReference type="ChEBI" id="CHEBI:18036"/>
        <dbReference type="ChEBI" id="CHEBI:58462"/>
        <dbReference type="ChEBI" id="CHEBI:61032"/>
        <dbReference type="EC" id="4.1.2.50"/>
    </reaction>
</comment>
<comment type="similarity">
    <text evidence="2">Belongs to the PTPS family. QueD subfamily.</text>
</comment>
<dbReference type="GO" id="GO:0046872">
    <property type="term" value="F:metal ion binding"/>
    <property type="evidence" value="ECO:0007669"/>
    <property type="project" value="UniProtKB-KW"/>
</dbReference>
<reference evidence="12 13" key="1">
    <citation type="submission" date="2020-01" db="EMBL/GenBank/DDBJ databases">
        <title>Complete genome sequence of Chitinophaga sp. H33E-04 isolated from quinoa roots.</title>
        <authorList>
            <person name="Weon H.-Y."/>
            <person name="Lee S.A."/>
        </authorList>
    </citation>
    <scope>NUCLEOTIDE SEQUENCE [LARGE SCALE GENOMIC DNA]</scope>
    <source>
        <strain evidence="12 13">H33E-04</strain>
    </source>
</reference>
<keyword evidence="7" id="KW-0456">Lyase</keyword>
<dbReference type="PANTHER" id="PTHR12589">
    <property type="entry name" value="PYRUVOYL TETRAHYDROBIOPTERIN SYNTHASE"/>
    <property type="match status" value="1"/>
</dbReference>
<evidence type="ECO:0000256" key="3">
    <source>
        <dbReference type="ARBA" id="ARBA00012982"/>
    </source>
</evidence>
<feature type="active site" description="Charge relay system" evidence="10">
    <location>
        <position position="136"/>
    </location>
</feature>
<feature type="active site" description="Proton acceptor" evidence="10">
    <location>
        <position position="26"/>
    </location>
</feature>
<protein>
    <recommendedName>
        <fullName evidence="4">6-carboxy-5,6,7,8-tetrahydropterin synthase</fullName>
        <ecNumber evidence="3">4.1.2.50</ecNumber>
    </recommendedName>
    <alternativeName>
        <fullName evidence="8">Queuosine biosynthesis protein QueD</fullName>
    </alternativeName>
</protein>
<feature type="active site" description="Charge relay system" evidence="10">
    <location>
        <position position="76"/>
    </location>
</feature>
<dbReference type="Gene3D" id="3.30.479.10">
    <property type="entry name" value="6-pyruvoyl tetrahydropterin synthase/QueD"/>
    <property type="match status" value="1"/>
</dbReference>
<dbReference type="PIRSF" id="PIRSF006113">
    <property type="entry name" value="PTP_synth"/>
    <property type="match status" value="1"/>
</dbReference>
<dbReference type="Pfam" id="PF01242">
    <property type="entry name" value="PTPS"/>
    <property type="match status" value="1"/>
</dbReference>
<dbReference type="InterPro" id="IPR007115">
    <property type="entry name" value="6-PTP_synth/QueD"/>
</dbReference>
<keyword evidence="5 11" id="KW-0479">Metal-binding</keyword>
<dbReference type="UniPathway" id="UPA00391"/>
<dbReference type="SUPFAM" id="SSF55620">
    <property type="entry name" value="Tetrahydrobiopterin biosynthesis enzymes-like"/>
    <property type="match status" value="1"/>
</dbReference>
<dbReference type="EC" id="4.1.2.50" evidence="3"/>
<name>A0A6B9Z9Y6_9BACT</name>
<dbReference type="RefSeq" id="WP_162330824.1">
    <property type="nucleotide sequence ID" value="NZ_CP048113.1"/>
</dbReference>
<evidence type="ECO:0000256" key="7">
    <source>
        <dbReference type="ARBA" id="ARBA00023239"/>
    </source>
</evidence>
<evidence type="ECO:0000256" key="1">
    <source>
        <dbReference type="ARBA" id="ARBA00005061"/>
    </source>
</evidence>
<comment type="pathway">
    <text evidence="1">Purine metabolism; 7-cyano-7-deazaguanine biosynthesis.</text>
</comment>
<evidence type="ECO:0000313" key="13">
    <source>
        <dbReference type="Proteomes" id="UP000476411"/>
    </source>
</evidence>
<dbReference type="GO" id="GO:0070497">
    <property type="term" value="F:6-carboxytetrahydropterin synthase activity"/>
    <property type="evidence" value="ECO:0007669"/>
    <property type="project" value="UniProtKB-EC"/>
</dbReference>
<organism evidence="12 13">
    <name type="scientific">Chitinophaga agri</name>
    <dbReference type="NCBI Taxonomy" id="2703787"/>
    <lineage>
        <taxon>Bacteria</taxon>
        <taxon>Pseudomonadati</taxon>
        <taxon>Bacteroidota</taxon>
        <taxon>Chitinophagia</taxon>
        <taxon>Chitinophagales</taxon>
        <taxon>Chitinophagaceae</taxon>
        <taxon>Chitinophaga</taxon>
    </lineage>
</organism>
<sequence length="152" mass="17091">MKQIVRLTKIFRFEMAHALSGYNGLCKHIHGHSYQLEVTVSGQPDNTPGHSEEGMVVDFAALKAIVQQEIITPLDHALLLKENVALPATANDNELFARTVRVPWQPTCENMVIDFARRIMSRLPENVALSSLKLYETATSYAEWYTSDNISC</sequence>
<feature type="binding site" evidence="11">
    <location>
        <position position="32"/>
    </location>
    <ligand>
        <name>Zn(2+)</name>
        <dbReference type="ChEBI" id="CHEBI:29105"/>
    </ligand>
</feature>
<keyword evidence="6 11" id="KW-0862">Zinc</keyword>
<dbReference type="Proteomes" id="UP000476411">
    <property type="component" value="Chromosome"/>
</dbReference>
<gene>
    <name evidence="12" type="ORF">GWR21_05790</name>
</gene>
<evidence type="ECO:0000256" key="4">
    <source>
        <dbReference type="ARBA" id="ARBA00018141"/>
    </source>
</evidence>
<feature type="binding site" evidence="11">
    <location>
        <position position="30"/>
    </location>
    <ligand>
        <name>Zn(2+)</name>
        <dbReference type="ChEBI" id="CHEBI:29105"/>
    </ligand>
</feature>
<evidence type="ECO:0000256" key="8">
    <source>
        <dbReference type="ARBA" id="ARBA00031449"/>
    </source>
</evidence>
<dbReference type="InterPro" id="IPR038418">
    <property type="entry name" value="6-PTP_synth/QueD_sf"/>
</dbReference>
<proteinExistence type="inferred from homology"/>
<evidence type="ECO:0000256" key="9">
    <source>
        <dbReference type="ARBA" id="ARBA00048807"/>
    </source>
</evidence>
<accession>A0A6B9Z9Y6</accession>
<comment type="cofactor">
    <cofactor evidence="11">
        <name>Zn(2+)</name>
        <dbReference type="ChEBI" id="CHEBI:29105"/>
    </cofactor>
    <text evidence="11">Binds 1 zinc ion per subunit.</text>
</comment>
<dbReference type="PANTHER" id="PTHR12589:SF7">
    <property type="entry name" value="6-PYRUVOYL TETRAHYDROBIOPTERIN SYNTHASE"/>
    <property type="match status" value="1"/>
</dbReference>
<evidence type="ECO:0000256" key="10">
    <source>
        <dbReference type="PIRSR" id="PIRSR006113-1"/>
    </source>
</evidence>
<feature type="binding site" evidence="11">
    <location>
        <position position="17"/>
    </location>
    <ligand>
        <name>Zn(2+)</name>
        <dbReference type="ChEBI" id="CHEBI:29105"/>
    </ligand>
</feature>
<dbReference type="KEGG" id="chih:GWR21_05790"/>
<evidence type="ECO:0000256" key="5">
    <source>
        <dbReference type="ARBA" id="ARBA00022723"/>
    </source>
</evidence>
<evidence type="ECO:0000256" key="11">
    <source>
        <dbReference type="PIRSR" id="PIRSR006113-2"/>
    </source>
</evidence>
<evidence type="ECO:0000313" key="12">
    <source>
        <dbReference type="EMBL" id="QHS59122.1"/>
    </source>
</evidence>
<evidence type="ECO:0000256" key="2">
    <source>
        <dbReference type="ARBA" id="ARBA00008900"/>
    </source>
</evidence>